<evidence type="ECO:0000256" key="9">
    <source>
        <dbReference type="ARBA" id="ARBA00049119"/>
    </source>
</evidence>
<dbReference type="SUPFAM" id="SSF103473">
    <property type="entry name" value="MFS general substrate transporter"/>
    <property type="match status" value="1"/>
</dbReference>
<feature type="transmembrane region" description="Helical" evidence="12">
    <location>
        <begin position="193"/>
        <end position="214"/>
    </location>
</feature>
<evidence type="ECO:0000256" key="6">
    <source>
        <dbReference type="ARBA" id="ARBA00022989"/>
    </source>
</evidence>
<keyword evidence="15" id="KW-1185">Reference proteome</keyword>
<evidence type="ECO:0000256" key="3">
    <source>
        <dbReference type="ARBA" id="ARBA00022448"/>
    </source>
</evidence>
<dbReference type="InterPro" id="IPR005828">
    <property type="entry name" value="MFS_sugar_transport-like"/>
</dbReference>
<feature type="transmembrane region" description="Helical" evidence="12">
    <location>
        <begin position="124"/>
        <end position="147"/>
    </location>
</feature>
<comment type="catalytic activity">
    <reaction evidence="9">
        <text>myo-inositol(out) + H(+)(out) = myo-inositol(in) + H(+)(in)</text>
        <dbReference type="Rhea" id="RHEA:60364"/>
        <dbReference type="ChEBI" id="CHEBI:15378"/>
        <dbReference type="ChEBI" id="CHEBI:17268"/>
    </reaction>
</comment>
<feature type="region of interest" description="Disordered" evidence="11">
    <location>
        <begin position="514"/>
        <end position="538"/>
    </location>
</feature>
<dbReference type="PROSITE" id="PS00217">
    <property type="entry name" value="SUGAR_TRANSPORT_2"/>
    <property type="match status" value="1"/>
</dbReference>
<keyword evidence="5" id="KW-0672">Quinate metabolism</keyword>
<evidence type="ECO:0000256" key="7">
    <source>
        <dbReference type="ARBA" id="ARBA00023136"/>
    </source>
</evidence>
<reference evidence="14 15" key="1">
    <citation type="journal article" date="2020" name="ISME J.">
        <title>Uncovering the hidden diversity of litter-decomposition mechanisms in mushroom-forming fungi.</title>
        <authorList>
            <person name="Floudas D."/>
            <person name="Bentzer J."/>
            <person name="Ahren D."/>
            <person name="Johansson T."/>
            <person name="Persson P."/>
            <person name="Tunlid A."/>
        </authorList>
    </citation>
    <scope>NUCLEOTIDE SEQUENCE [LARGE SCALE GENOMIC DNA]</scope>
    <source>
        <strain evidence="14 15">CBS 101986</strain>
    </source>
</reference>
<dbReference type="NCBIfam" id="TIGR00879">
    <property type="entry name" value="SP"/>
    <property type="match status" value="1"/>
</dbReference>
<organism evidence="14 15">
    <name type="scientific">Psilocybe cf. subviscida</name>
    <dbReference type="NCBI Taxonomy" id="2480587"/>
    <lineage>
        <taxon>Eukaryota</taxon>
        <taxon>Fungi</taxon>
        <taxon>Dikarya</taxon>
        <taxon>Basidiomycota</taxon>
        <taxon>Agaricomycotina</taxon>
        <taxon>Agaricomycetes</taxon>
        <taxon>Agaricomycetidae</taxon>
        <taxon>Agaricales</taxon>
        <taxon>Agaricineae</taxon>
        <taxon>Strophariaceae</taxon>
        <taxon>Psilocybe</taxon>
    </lineage>
</organism>
<feature type="transmembrane region" description="Helical" evidence="12">
    <location>
        <begin position="159"/>
        <end position="181"/>
    </location>
</feature>
<dbReference type="Gene3D" id="1.20.1250.20">
    <property type="entry name" value="MFS general substrate transporter like domains"/>
    <property type="match status" value="1"/>
</dbReference>
<dbReference type="OrthoDB" id="508119at2759"/>
<evidence type="ECO:0000256" key="2">
    <source>
        <dbReference type="ARBA" id="ARBA00010992"/>
    </source>
</evidence>
<dbReference type="InterPro" id="IPR036259">
    <property type="entry name" value="MFS_trans_sf"/>
</dbReference>
<name>A0A8H5B7A5_9AGAR</name>
<evidence type="ECO:0000259" key="13">
    <source>
        <dbReference type="PROSITE" id="PS50850"/>
    </source>
</evidence>
<dbReference type="PROSITE" id="PS50850">
    <property type="entry name" value="MFS"/>
    <property type="match status" value="1"/>
</dbReference>
<feature type="transmembrane region" description="Helical" evidence="12">
    <location>
        <begin position="97"/>
        <end position="118"/>
    </location>
</feature>
<gene>
    <name evidence="14" type="ORF">D9619_012212</name>
</gene>
<keyword evidence="7 12" id="KW-0472">Membrane</keyword>
<feature type="transmembrane region" description="Helical" evidence="12">
    <location>
        <begin position="352"/>
        <end position="374"/>
    </location>
</feature>
<dbReference type="Proteomes" id="UP000567179">
    <property type="component" value="Unassembled WGS sequence"/>
</dbReference>
<sequence>MVNLRIVEDRPTPKEVYNWRVYFSASIVAFAAVMIGYSAFIGTTISLPSFKEEFGLLQQNPSKLALISANIVSIYQAGCFFGAFAGYPIGFFLGRKWGLVLVGFVFCIGAAIQCAASHKTGLGIMYAGRVIVGFCVGAASNLAPIYISEVSPAAIRGRLIGLYELGWQIGAVIGFFINYGIDLHIPQSNKQWLISFAVQLIPGGMLTLGSLLIVESPRWLASRDRNDQALHNLAYLRNLSADSDYVREEFEDITLALEADRQKAGRGFVAPVRALFVSRQLIKRLLLCVGLFVCQNGTGINAINYYSPTVFKSIGVNGTSTALLTTGVFGIIKFMGAIVWLLFLVDRFGRRPLLLVGSIGGAFSMYYIGAYIAIADPASNVSDTMSSGGISAIAFFYVWTCFYGPTWNGTPWVVSAEVFPQHVRPASQAFVAASNWLFAFIVARFTPQMFETMKFGVYLFFASFMILSLAFVWFFLPETRLVPLERMNELFSRDLPPWRAHDVVMSQARKANLGHASHGTENESGRPSVVSDSDKRSQ</sequence>
<dbReference type="AlphaFoldDB" id="A0A8H5B7A5"/>
<feature type="transmembrane region" description="Helical" evidence="12">
    <location>
        <begin position="386"/>
        <end position="405"/>
    </location>
</feature>
<evidence type="ECO:0000256" key="8">
    <source>
        <dbReference type="ARBA" id="ARBA00043213"/>
    </source>
</evidence>
<evidence type="ECO:0000256" key="1">
    <source>
        <dbReference type="ARBA" id="ARBA00004141"/>
    </source>
</evidence>
<evidence type="ECO:0000256" key="11">
    <source>
        <dbReference type="SAM" id="MobiDB-lite"/>
    </source>
</evidence>
<protein>
    <recommendedName>
        <fullName evidence="8">Quinate transporter</fullName>
    </recommendedName>
</protein>
<dbReference type="GO" id="GO:0016020">
    <property type="term" value="C:membrane"/>
    <property type="evidence" value="ECO:0007669"/>
    <property type="project" value="UniProtKB-SubCell"/>
</dbReference>
<dbReference type="FunFam" id="1.20.1250.20:FF:000026">
    <property type="entry name" value="MFS quinate transporter QutD"/>
    <property type="match status" value="1"/>
</dbReference>
<keyword evidence="6 12" id="KW-1133">Transmembrane helix</keyword>
<feature type="domain" description="Major facilitator superfamily (MFS) profile" evidence="13">
    <location>
        <begin position="24"/>
        <end position="480"/>
    </location>
</feature>
<comment type="caution">
    <text evidence="14">The sequence shown here is derived from an EMBL/GenBank/DDBJ whole genome shotgun (WGS) entry which is preliminary data.</text>
</comment>
<evidence type="ECO:0000313" key="14">
    <source>
        <dbReference type="EMBL" id="KAF5317931.1"/>
    </source>
</evidence>
<feature type="transmembrane region" description="Helical" evidence="12">
    <location>
        <begin position="323"/>
        <end position="345"/>
    </location>
</feature>
<dbReference type="PROSITE" id="PS00216">
    <property type="entry name" value="SUGAR_TRANSPORT_1"/>
    <property type="match status" value="1"/>
</dbReference>
<comment type="subcellular location">
    <subcellularLocation>
        <location evidence="1">Membrane</location>
        <topology evidence="1">Multi-pass membrane protein</topology>
    </subcellularLocation>
</comment>
<dbReference type="InterPro" id="IPR003663">
    <property type="entry name" value="Sugar/inositol_transpt"/>
</dbReference>
<dbReference type="EMBL" id="JAACJJ010000031">
    <property type="protein sequence ID" value="KAF5317931.1"/>
    <property type="molecule type" value="Genomic_DNA"/>
</dbReference>
<dbReference type="PANTHER" id="PTHR48022:SF34">
    <property type="entry name" value="MAJOR FACILITATOR SUPERFAMILY (MFS) PROFILE DOMAIN-CONTAINING PROTEIN-RELATED"/>
    <property type="match status" value="1"/>
</dbReference>
<evidence type="ECO:0000313" key="15">
    <source>
        <dbReference type="Proteomes" id="UP000567179"/>
    </source>
</evidence>
<keyword evidence="4 12" id="KW-0812">Transmembrane</keyword>
<dbReference type="InterPro" id="IPR005829">
    <property type="entry name" value="Sugar_transporter_CS"/>
</dbReference>
<keyword evidence="3 10" id="KW-0813">Transport</keyword>
<dbReference type="GO" id="GO:0005351">
    <property type="term" value="F:carbohydrate:proton symporter activity"/>
    <property type="evidence" value="ECO:0007669"/>
    <property type="project" value="TreeGrafter"/>
</dbReference>
<dbReference type="Pfam" id="PF00083">
    <property type="entry name" value="Sugar_tr"/>
    <property type="match status" value="1"/>
</dbReference>
<evidence type="ECO:0000256" key="12">
    <source>
        <dbReference type="SAM" id="Phobius"/>
    </source>
</evidence>
<dbReference type="PRINTS" id="PR00171">
    <property type="entry name" value="SUGRTRNSPORT"/>
</dbReference>
<comment type="similarity">
    <text evidence="2 10">Belongs to the major facilitator superfamily. Sugar transporter (TC 2.A.1.1) family.</text>
</comment>
<dbReference type="InterPro" id="IPR020846">
    <property type="entry name" value="MFS_dom"/>
</dbReference>
<dbReference type="InterPro" id="IPR050360">
    <property type="entry name" value="MFS_Sugar_Transporters"/>
</dbReference>
<accession>A0A8H5B7A5</accession>
<feature type="transmembrane region" description="Helical" evidence="12">
    <location>
        <begin position="455"/>
        <end position="476"/>
    </location>
</feature>
<feature type="transmembrane region" description="Helical" evidence="12">
    <location>
        <begin position="21"/>
        <end position="45"/>
    </location>
</feature>
<dbReference type="PANTHER" id="PTHR48022">
    <property type="entry name" value="PLASTIDIC GLUCOSE TRANSPORTER 4"/>
    <property type="match status" value="1"/>
</dbReference>
<feature type="transmembrane region" description="Helical" evidence="12">
    <location>
        <begin position="65"/>
        <end position="85"/>
    </location>
</feature>
<evidence type="ECO:0000256" key="4">
    <source>
        <dbReference type="ARBA" id="ARBA00022692"/>
    </source>
</evidence>
<feature type="transmembrane region" description="Helical" evidence="12">
    <location>
        <begin position="285"/>
        <end position="303"/>
    </location>
</feature>
<evidence type="ECO:0000256" key="10">
    <source>
        <dbReference type="RuleBase" id="RU003346"/>
    </source>
</evidence>
<evidence type="ECO:0000256" key="5">
    <source>
        <dbReference type="ARBA" id="ARBA00022911"/>
    </source>
</evidence>
<proteinExistence type="inferred from homology"/>